<comment type="caution">
    <text evidence="1">The sequence shown here is derived from an EMBL/GenBank/DDBJ whole genome shotgun (WGS) entry which is preliminary data.</text>
</comment>
<sequence>MHCTWLVSRTRASSDDVDGFYFEVSHLVESQEELKTKVGLRVDLSPTVALHVLLNSGVEAELDSLRLPNYARTPHVAQKSLQGSSHGRQGQRMSGLCDVKLAINMQTARINSTCSHYHQSDNEMENCFQLVGYPDWWPKNPSLAPPGRGGRGSASNRSGGRGYFSIGLVAEEHRLPHSLTE</sequence>
<dbReference type="Proteomes" id="UP001060085">
    <property type="component" value="Linkage Group LG08"/>
</dbReference>
<reference evidence="2" key="1">
    <citation type="journal article" date="2023" name="Nat. Plants">
        <title>Single-cell RNA sequencing provides a high-resolution roadmap for understanding the multicellular compartmentation of specialized metabolism.</title>
        <authorList>
            <person name="Sun S."/>
            <person name="Shen X."/>
            <person name="Li Y."/>
            <person name="Li Y."/>
            <person name="Wang S."/>
            <person name="Li R."/>
            <person name="Zhang H."/>
            <person name="Shen G."/>
            <person name="Guo B."/>
            <person name="Wei J."/>
            <person name="Xu J."/>
            <person name="St-Pierre B."/>
            <person name="Chen S."/>
            <person name="Sun C."/>
        </authorList>
    </citation>
    <scope>NUCLEOTIDE SEQUENCE [LARGE SCALE GENOMIC DNA]</scope>
</reference>
<keyword evidence="2" id="KW-1185">Reference proteome</keyword>
<accession>A0ACB9ZJM9</accession>
<proteinExistence type="predicted"/>
<gene>
    <name evidence="1" type="ORF">M9H77_33906</name>
</gene>
<protein>
    <submittedName>
        <fullName evidence="1">Uncharacterized protein</fullName>
    </submittedName>
</protein>
<evidence type="ECO:0000313" key="1">
    <source>
        <dbReference type="EMBL" id="KAI5647901.1"/>
    </source>
</evidence>
<organism evidence="1 2">
    <name type="scientific">Catharanthus roseus</name>
    <name type="common">Madagascar periwinkle</name>
    <name type="synonym">Vinca rosea</name>
    <dbReference type="NCBI Taxonomy" id="4058"/>
    <lineage>
        <taxon>Eukaryota</taxon>
        <taxon>Viridiplantae</taxon>
        <taxon>Streptophyta</taxon>
        <taxon>Embryophyta</taxon>
        <taxon>Tracheophyta</taxon>
        <taxon>Spermatophyta</taxon>
        <taxon>Magnoliopsida</taxon>
        <taxon>eudicotyledons</taxon>
        <taxon>Gunneridae</taxon>
        <taxon>Pentapetalae</taxon>
        <taxon>asterids</taxon>
        <taxon>lamiids</taxon>
        <taxon>Gentianales</taxon>
        <taxon>Apocynaceae</taxon>
        <taxon>Rauvolfioideae</taxon>
        <taxon>Vinceae</taxon>
        <taxon>Catharanthinae</taxon>
        <taxon>Catharanthus</taxon>
    </lineage>
</organism>
<dbReference type="EMBL" id="CM044708">
    <property type="protein sequence ID" value="KAI5647901.1"/>
    <property type="molecule type" value="Genomic_DNA"/>
</dbReference>
<name>A0ACB9ZJM9_CATRO</name>
<evidence type="ECO:0000313" key="2">
    <source>
        <dbReference type="Proteomes" id="UP001060085"/>
    </source>
</evidence>